<dbReference type="OMA" id="RYSAGCQ"/>
<feature type="compositionally biased region" description="Pro residues" evidence="14">
    <location>
        <begin position="35"/>
        <end position="48"/>
    </location>
</feature>
<evidence type="ECO:0000259" key="15">
    <source>
        <dbReference type="Pfam" id="PF16026"/>
    </source>
</evidence>
<dbReference type="AlphaFoldDB" id="A0A553PB82"/>
<dbReference type="InterPro" id="IPR026169">
    <property type="entry name" value="MIEAP"/>
</dbReference>
<organism evidence="16 17">
    <name type="scientific">Tigriopus californicus</name>
    <name type="common">Marine copepod</name>
    <dbReference type="NCBI Taxonomy" id="6832"/>
    <lineage>
        <taxon>Eukaryota</taxon>
        <taxon>Metazoa</taxon>
        <taxon>Ecdysozoa</taxon>
        <taxon>Arthropoda</taxon>
        <taxon>Crustacea</taxon>
        <taxon>Multicrustacea</taxon>
        <taxon>Hexanauplia</taxon>
        <taxon>Copepoda</taxon>
        <taxon>Harpacticoida</taxon>
        <taxon>Harpacticidae</taxon>
        <taxon>Tigriopus</taxon>
    </lineage>
</organism>
<dbReference type="GO" id="GO:0035694">
    <property type="term" value="P:mitochondrial protein catabolic process"/>
    <property type="evidence" value="ECO:0007669"/>
    <property type="project" value="InterPro"/>
</dbReference>
<evidence type="ECO:0000256" key="8">
    <source>
        <dbReference type="ARBA" id="ARBA00023054"/>
    </source>
</evidence>
<evidence type="ECO:0000256" key="12">
    <source>
        <dbReference type="ARBA" id="ARBA00032687"/>
    </source>
</evidence>
<name>A0A553PB82_TIGCA</name>
<reference evidence="16 17" key="1">
    <citation type="journal article" date="2018" name="Nat. Ecol. Evol.">
        <title>Genomic signatures of mitonuclear coevolution across populations of Tigriopus californicus.</title>
        <authorList>
            <person name="Barreto F.S."/>
            <person name="Watson E.T."/>
            <person name="Lima T.G."/>
            <person name="Willett C.S."/>
            <person name="Edmands S."/>
            <person name="Li W."/>
            <person name="Burton R.S."/>
        </authorList>
    </citation>
    <scope>NUCLEOTIDE SEQUENCE [LARGE SCALE GENOMIC DNA]</scope>
    <source>
        <strain evidence="16 17">San Diego</strain>
    </source>
</reference>
<keyword evidence="10" id="KW-0496">Mitochondrion</keyword>
<feature type="domain" description="Mitochondria-eating protein C-terminal" evidence="15">
    <location>
        <begin position="744"/>
        <end position="927"/>
    </location>
</feature>
<keyword evidence="11" id="KW-0472">Membrane</keyword>
<feature type="compositionally biased region" description="Polar residues" evidence="14">
    <location>
        <begin position="525"/>
        <end position="544"/>
    </location>
</feature>
<evidence type="ECO:0000256" key="13">
    <source>
        <dbReference type="SAM" id="Coils"/>
    </source>
</evidence>
<feature type="region of interest" description="Disordered" evidence="14">
    <location>
        <begin position="1"/>
        <end position="87"/>
    </location>
</feature>
<dbReference type="Proteomes" id="UP000318571">
    <property type="component" value="Chromosome 2"/>
</dbReference>
<evidence type="ECO:0000256" key="2">
    <source>
        <dbReference type="ARBA" id="ARBA00004305"/>
    </source>
</evidence>
<evidence type="ECO:0000256" key="10">
    <source>
        <dbReference type="ARBA" id="ARBA00023128"/>
    </source>
</evidence>
<gene>
    <name evidence="16" type="ORF">TCAL_04579</name>
</gene>
<evidence type="ECO:0000256" key="6">
    <source>
        <dbReference type="ARBA" id="ARBA00022490"/>
    </source>
</evidence>
<evidence type="ECO:0000313" key="16">
    <source>
        <dbReference type="EMBL" id="TRY74938.1"/>
    </source>
</evidence>
<keyword evidence="8 13" id="KW-0175">Coiled coil</keyword>
<protein>
    <recommendedName>
        <fullName evidence="5">Mitochondria-eating protein</fullName>
    </recommendedName>
    <alternativeName>
        <fullName evidence="12">Spermatogenesis-associated protein 18</fullName>
    </alternativeName>
</protein>
<dbReference type="GO" id="GO:0005759">
    <property type="term" value="C:mitochondrial matrix"/>
    <property type="evidence" value="ECO:0007669"/>
    <property type="project" value="UniProtKB-SubCell"/>
</dbReference>
<comment type="caution">
    <text evidence="16">The sequence shown here is derived from an EMBL/GenBank/DDBJ whole genome shotgun (WGS) entry which is preliminary data.</text>
</comment>
<proteinExistence type="inferred from homology"/>
<evidence type="ECO:0000256" key="1">
    <source>
        <dbReference type="ARBA" id="ARBA00004294"/>
    </source>
</evidence>
<dbReference type="EMBL" id="VCGU01000005">
    <property type="protein sequence ID" value="TRY74938.1"/>
    <property type="molecule type" value="Genomic_DNA"/>
</dbReference>
<evidence type="ECO:0000256" key="7">
    <source>
        <dbReference type="ARBA" id="ARBA00022787"/>
    </source>
</evidence>
<comment type="similarity">
    <text evidence="4">Belongs to the MIEAP family.</text>
</comment>
<evidence type="ECO:0000256" key="3">
    <source>
        <dbReference type="ARBA" id="ARBA00004496"/>
    </source>
</evidence>
<dbReference type="GO" id="GO:0035695">
    <property type="term" value="P:mitophagy by internal vacuole formation"/>
    <property type="evidence" value="ECO:0007669"/>
    <property type="project" value="TreeGrafter"/>
</dbReference>
<evidence type="ECO:0000256" key="4">
    <source>
        <dbReference type="ARBA" id="ARBA00008233"/>
    </source>
</evidence>
<dbReference type="PANTHER" id="PTHR21771:SF1">
    <property type="entry name" value="MITOCHONDRIA-EATING PROTEIN"/>
    <property type="match status" value="1"/>
</dbReference>
<feature type="region of interest" description="Disordered" evidence="14">
    <location>
        <begin position="525"/>
        <end position="572"/>
    </location>
</feature>
<dbReference type="GO" id="GO:0008289">
    <property type="term" value="F:lipid binding"/>
    <property type="evidence" value="ECO:0007669"/>
    <property type="project" value="UniProtKB-KW"/>
</dbReference>
<dbReference type="InterPro" id="IPR031981">
    <property type="entry name" value="MIEAP_C"/>
</dbReference>
<accession>A0A553PB82</accession>
<comment type="subcellular location">
    <subcellularLocation>
        <location evidence="3">Cytoplasm</location>
    </subcellularLocation>
    <subcellularLocation>
        <location evidence="2">Mitochondrion matrix</location>
    </subcellularLocation>
    <subcellularLocation>
        <location evidence="1">Mitochondrion outer membrane</location>
    </subcellularLocation>
</comment>
<sequence length="927" mass="103389">MHHHQQHRMGSYFDNDLGLQPKKGILNMPSSTRSPPTPPPTSSIPPKPSFVSATFNPKPVPVSTFPSPPQSVAHHAPSRGTHLTPNRVLGSRPLNHMSAYGSGHFNPDKREIQRLRYEHEDMRQIHALNKRLASLTIADMSPKLARQRILLLYEKGDHREAAAFIRRVSQGTFRQIVNELPIDRFLEAMPGSMPILEAIYAKLYLVSANGTMSILVAGRLDDRFSPECVVWQIVRFFACKDDTNPPTSAPVRMEMCGPWVSTCKRLLLVLTSAEPRIKRVVAERRKALTRAIEGLGQHGMVGTSDQSIQSLHDALRLEFERVQKSYTEALVKLENLASTGKSPSKVPPVAQSHQRQLSLKMDEIQERLIKNKSLLNVMEPTLENHSLEVLLGILQRRIELDKEVMFQFTQLRKDKRLLTSLGCGRNPSVAPVLMRFQKGCQQVLDLMREVHEDVRKCPSGNPMDEEDSNSDYSGYHSDTDSAVMMSGNSPFISKDARYSFLQRSVRSGSKHNLLTAISTENLRPISESTLQSTRPDVSSHTPTRVNEIHASSSGISSNSSCTASPPDSDCNEDIIISNGSQKSIVFVGSGGSASVMSSGIPESSLTSSVASSAGGVFTRSQRSRKYKKEFHLGGPNSLGMVKSVSIGDLSSRCGKCDLNNNGRFHGLKCNNRESPSRDRSSSLLEESMELKRLRTEMAAMSNELREAKILIKRLETDHTLDRFTDVQSVVSESIVYDVHNGDRRPAGLVRKFGDLYSMARLDTLDDLDSIPELVDANELKSKLLFSVVVLSFRSATQTLEKMREQLRRILQLPPTSPSASNPSPTSTNITFFHPVTTQLWATLYDYPCLKSCQGLAKYVENCVRISWGLVNQMPQYVIEYDSRSFQSDLHVRFHTALPHSDLIKTYLWPALREGKNGPVVHKAVVIT</sequence>
<feature type="coiled-coil region" evidence="13">
    <location>
        <begin position="683"/>
        <end position="717"/>
    </location>
</feature>
<feature type="compositionally biased region" description="Low complexity" evidence="14">
    <location>
        <begin position="551"/>
        <end position="564"/>
    </location>
</feature>
<keyword evidence="17" id="KW-1185">Reference proteome</keyword>
<keyword evidence="7" id="KW-1000">Mitochondrion outer membrane</keyword>
<dbReference type="Pfam" id="PF16026">
    <property type="entry name" value="MIEAP"/>
    <property type="match status" value="1"/>
</dbReference>
<feature type="region of interest" description="Disordered" evidence="14">
    <location>
        <begin position="455"/>
        <end position="480"/>
    </location>
</feature>
<dbReference type="GO" id="GO:0005741">
    <property type="term" value="C:mitochondrial outer membrane"/>
    <property type="evidence" value="ECO:0007669"/>
    <property type="project" value="UniProtKB-SubCell"/>
</dbReference>
<keyword evidence="6" id="KW-0963">Cytoplasm</keyword>
<evidence type="ECO:0000256" key="14">
    <source>
        <dbReference type="SAM" id="MobiDB-lite"/>
    </source>
</evidence>
<keyword evidence="9" id="KW-0446">Lipid-binding</keyword>
<evidence type="ECO:0000256" key="5">
    <source>
        <dbReference type="ARBA" id="ARBA00019863"/>
    </source>
</evidence>
<evidence type="ECO:0000256" key="9">
    <source>
        <dbReference type="ARBA" id="ARBA00023121"/>
    </source>
</evidence>
<dbReference type="PANTHER" id="PTHR21771">
    <property type="entry name" value="MITOCHONDRIA-EATING PROTEIN-RELATED"/>
    <property type="match status" value="1"/>
</dbReference>
<evidence type="ECO:0000256" key="11">
    <source>
        <dbReference type="ARBA" id="ARBA00023136"/>
    </source>
</evidence>
<evidence type="ECO:0000313" key="17">
    <source>
        <dbReference type="Proteomes" id="UP000318571"/>
    </source>
</evidence>